<feature type="domain" description="Cytochrome c" evidence="6">
    <location>
        <begin position="54"/>
        <end position="120"/>
    </location>
</feature>
<dbReference type="InterPro" id="IPR009056">
    <property type="entry name" value="Cyt_c-like_dom"/>
</dbReference>
<dbReference type="EMBL" id="JACICY010000003">
    <property type="protein sequence ID" value="MBB3860400.1"/>
    <property type="molecule type" value="Genomic_DNA"/>
</dbReference>
<evidence type="ECO:0000256" key="1">
    <source>
        <dbReference type="ARBA" id="ARBA00022617"/>
    </source>
</evidence>
<evidence type="ECO:0000256" key="4">
    <source>
        <dbReference type="PROSITE-ProRule" id="PRU00433"/>
    </source>
</evidence>
<keyword evidence="3 4" id="KW-0408">Iron</keyword>
<dbReference type="InterPro" id="IPR036909">
    <property type="entry name" value="Cyt_c-like_dom_sf"/>
</dbReference>
<evidence type="ECO:0000313" key="7">
    <source>
        <dbReference type="EMBL" id="MBB3860400.1"/>
    </source>
</evidence>
<proteinExistence type="predicted"/>
<dbReference type="GO" id="GO:0046872">
    <property type="term" value="F:metal ion binding"/>
    <property type="evidence" value="ECO:0007669"/>
    <property type="project" value="UniProtKB-KW"/>
</dbReference>
<keyword evidence="1 4" id="KW-0349">Heme</keyword>
<feature type="signal peptide" evidence="5">
    <location>
        <begin position="1"/>
        <end position="26"/>
    </location>
</feature>
<evidence type="ECO:0000256" key="2">
    <source>
        <dbReference type="ARBA" id="ARBA00022723"/>
    </source>
</evidence>
<dbReference type="SUPFAM" id="SSF46626">
    <property type="entry name" value="Cytochrome c"/>
    <property type="match status" value="1"/>
</dbReference>
<keyword evidence="5" id="KW-0732">Signal</keyword>
<gene>
    <name evidence="7" type="ORF">GGQ88_001666</name>
</gene>
<keyword evidence="2 4" id="KW-0479">Metal-binding</keyword>
<comment type="caution">
    <text evidence="7">The sequence shown here is derived from an EMBL/GenBank/DDBJ whole genome shotgun (WGS) entry which is preliminary data.</text>
</comment>
<dbReference type="PROSITE" id="PS51007">
    <property type="entry name" value="CYTC"/>
    <property type="match status" value="1"/>
</dbReference>
<reference evidence="7 8" key="1">
    <citation type="submission" date="2020-08" db="EMBL/GenBank/DDBJ databases">
        <title>Genomic Encyclopedia of Type Strains, Phase IV (KMG-IV): sequencing the most valuable type-strain genomes for metagenomic binning, comparative biology and taxonomic classification.</title>
        <authorList>
            <person name="Goeker M."/>
        </authorList>
    </citation>
    <scope>NUCLEOTIDE SEQUENCE [LARGE SCALE GENOMIC DNA]</scope>
    <source>
        <strain evidence="7 8">DSM 14552</strain>
    </source>
</reference>
<evidence type="ECO:0000259" key="6">
    <source>
        <dbReference type="PROSITE" id="PS51007"/>
    </source>
</evidence>
<dbReference type="Proteomes" id="UP000562395">
    <property type="component" value="Unassembled WGS sequence"/>
</dbReference>
<evidence type="ECO:0000256" key="3">
    <source>
        <dbReference type="ARBA" id="ARBA00023004"/>
    </source>
</evidence>
<feature type="chain" id="PRO_5031249541" evidence="5">
    <location>
        <begin position="27"/>
        <end position="120"/>
    </location>
</feature>
<evidence type="ECO:0000256" key="5">
    <source>
        <dbReference type="SAM" id="SignalP"/>
    </source>
</evidence>
<organism evidence="7 8">
    <name type="scientific">Novosphingobium hassiacum</name>
    <dbReference type="NCBI Taxonomy" id="173676"/>
    <lineage>
        <taxon>Bacteria</taxon>
        <taxon>Pseudomonadati</taxon>
        <taxon>Pseudomonadota</taxon>
        <taxon>Alphaproteobacteria</taxon>
        <taxon>Sphingomonadales</taxon>
        <taxon>Sphingomonadaceae</taxon>
        <taxon>Novosphingobium</taxon>
    </lineage>
</organism>
<keyword evidence="8" id="KW-1185">Reference proteome</keyword>
<dbReference type="AlphaFoldDB" id="A0A7W5ZZ95"/>
<dbReference type="GO" id="GO:0020037">
    <property type="term" value="F:heme binding"/>
    <property type="evidence" value="ECO:0007669"/>
    <property type="project" value="InterPro"/>
</dbReference>
<dbReference type="GO" id="GO:0009055">
    <property type="term" value="F:electron transfer activity"/>
    <property type="evidence" value="ECO:0007669"/>
    <property type="project" value="InterPro"/>
</dbReference>
<dbReference type="RefSeq" id="WP_183612670.1">
    <property type="nucleotide sequence ID" value="NZ_JACICY010000003.1"/>
</dbReference>
<name>A0A7W5ZZ95_9SPHN</name>
<accession>A0A7W5ZZ95</accession>
<evidence type="ECO:0000313" key="8">
    <source>
        <dbReference type="Proteomes" id="UP000562395"/>
    </source>
</evidence>
<protein>
    <submittedName>
        <fullName evidence="7">Mono/diheme cytochrome c family protein</fullName>
    </submittedName>
</protein>
<sequence>MMKPVREIPASLCVIAALAVLATSSAAVSSTRSKAEKNGTPVAFVMPDEATPAELGDAGAEIVVANCATCHSLEYITTQPRGMGPKFWQDSVAKMVKVYSAPIEPVDADAIAATLAKRFG</sequence>
<dbReference type="Gene3D" id="1.10.760.10">
    <property type="entry name" value="Cytochrome c-like domain"/>
    <property type="match status" value="1"/>
</dbReference>